<dbReference type="PANTHER" id="PTHR37479">
    <property type="entry name" value="CELL DIVISION PROTEIN FTSL"/>
    <property type="match status" value="1"/>
</dbReference>
<keyword evidence="5 8" id="KW-1133">Transmembrane helix</keyword>
<dbReference type="EMBL" id="BMWV01000008">
    <property type="protein sequence ID" value="GGY50504.1"/>
    <property type="molecule type" value="Genomic_DNA"/>
</dbReference>
<dbReference type="AlphaFoldDB" id="A0A411X3D5"/>
<feature type="chain" id="PRO_5044601986" description="Cell division protein FtsL" evidence="11">
    <location>
        <begin position="24"/>
        <end position="90"/>
    </location>
</feature>
<evidence type="ECO:0000256" key="11">
    <source>
        <dbReference type="SAM" id="SignalP"/>
    </source>
</evidence>
<organism evidence="12 15">
    <name type="scientific">Pseudoduganella albidiflava</name>
    <dbReference type="NCBI Taxonomy" id="321983"/>
    <lineage>
        <taxon>Bacteria</taxon>
        <taxon>Pseudomonadati</taxon>
        <taxon>Pseudomonadota</taxon>
        <taxon>Betaproteobacteria</taxon>
        <taxon>Burkholderiales</taxon>
        <taxon>Oxalobacteraceae</taxon>
        <taxon>Telluria group</taxon>
        <taxon>Pseudoduganella</taxon>
    </lineage>
</organism>
<evidence type="ECO:0000313" key="12">
    <source>
        <dbReference type="EMBL" id="GGY50504.1"/>
    </source>
</evidence>
<evidence type="ECO:0000256" key="5">
    <source>
        <dbReference type="ARBA" id="ARBA00022989"/>
    </source>
</evidence>
<dbReference type="Proteomes" id="UP000628442">
    <property type="component" value="Unassembled WGS sequence"/>
</dbReference>
<evidence type="ECO:0000256" key="3">
    <source>
        <dbReference type="ARBA" id="ARBA00022618"/>
    </source>
</evidence>
<keyword evidence="14" id="KW-1185">Reference proteome</keyword>
<name>A0A411X3D5_9BURK</name>
<dbReference type="NCBIfam" id="TIGR02209">
    <property type="entry name" value="ftsL_broad"/>
    <property type="match status" value="1"/>
</dbReference>
<reference evidence="12" key="3">
    <citation type="submission" date="2022-12" db="EMBL/GenBank/DDBJ databases">
        <authorList>
            <person name="Sun Q."/>
            <person name="Kim S."/>
        </authorList>
    </citation>
    <scope>NUCLEOTIDE SEQUENCE</scope>
    <source>
        <strain evidence="12">KCTC 12343</strain>
    </source>
</reference>
<keyword evidence="6 8" id="KW-0472">Membrane</keyword>
<keyword evidence="4 8" id="KW-0812">Transmembrane</keyword>
<dbReference type="PANTHER" id="PTHR37479:SF1">
    <property type="entry name" value="CELL DIVISION PROTEIN FTSL"/>
    <property type="match status" value="1"/>
</dbReference>
<comment type="subunit">
    <text evidence="8">Part of a complex composed of FtsB, FtsL and FtsQ.</text>
</comment>
<comment type="function">
    <text evidence="8">Essential cell division protein. May link together the upstream cell division proteins, which are predominantly cytoplasmic, with the downstream cell division proteins, which are predominantly periplasmic.</text>
</comment>
<dbReference type="RefSeq" id="WP_131147598.1">
    <property type="nucleotide sequence ID" value="NZ_BMWV01000008.1"/>
</dbReference>
<evidence type="ECO:0000256" key="10">
    <source>
        <dbReference type="SAM" id="Coils"/>
    </source>
</evidence>
<evidence type="ECO:0000256" key="1">
    <source>
        <dbReference type="ARBA" id="ARBA00004401"/>
    </source>
</evidence>
<reference evidence="13 14" key="2">
    <citation type="submission" date="2019-02" db="EMBL/GenBank/DDBJ databases">
        <title>Draft Genome Sequences of Six Type Strains of the Genus Massilia.</title>
        <authorList>
            <person name="Miess H."/>
            <person name="Frediansyhah A."/>
            <person name="Gross H."/>
        </authorList>
    </citation>
    <scope>NUCLEOTIDE SEQUENCE [LARGE SCALE GENOMIC DNA]</scope>
    <source>
        <strain evidence="13 14">DSM 17472</strain>
    </source>
</reference>
<dbReference type="GO" id="GO:0005886">
    <property type="term" value="C:plasma membrane"/>
    <property type="evidence" value="ECO:0007669"/>
    <property type="project" value="UniProtKB-SubCell"/>
</dbReference>
<keyword evidence="10" id="KW-0175">Coiled coil</keyword>
<protein>
    <recommendedName>
        <fullName evidence="8 9">Cell division protein FtsL</fullName>
    </recommendedName>
</protein>
<reference evidence="12" key="1">
    <citation type="journal article" date="2014" name="Int. J. Syst. Evol. Microbiol.">
        <title>Complete genome sequence of Corynebacterium casei LMG S-19264T (=DSM 44701T), isolated from a smear-ripened cheese.</title>
        <authorList>
            <consortium name="US DOE Joint Genome Institute (JGI-PGF)"/>
            <person name="Walter F."/>
            <person name="Albersmeier A."/>
            <person name="Kalinowski J."/>
            <person name="Ruckert C."/>
        </authorList>
    </citation>
    <scope>NUCLEOTIDE SEQUENCE</scope>
    <source>
        <strain evidence="12">KCTC 12343</strain>
    </source>
</reference>
<dbReference type="GO" id="GO:0043093">
    <property type="term" value="P:FtsZ-dependent cytokinesis"/>
    <property type="evidence" value="ECO:0007669"/>
    <property type="project" value="UniProtKB-UniRule"/>
</dbReference>
<comment type="subcellular location">
    <subcellularLocation>
        <location evidence="8">Cell inner membrane</location>
        <topology evidence="8">Single-pass type II membrane protein</topology>
    </subcellularLocation>
    <subcellularLocation>
        <location evidence="1">Cell membrane</location>
        <topology evidence="1">Single-pass type II membrane protein</topology>
    </subcellularLocation>
    <text evidence="8">Localizes to the division septum where it forms a ring structure.</text>
</comment>
<dbReference type="OrthoDB" id="5298556at2"/>
<evidence type="ECO:0000313" key="13">
    <source>
        <dbReference type="EMBL" id="QBI03500.1"/>
    </source>
</evidence>
<keyword evidence="2 8" id="KW-1003">Cell membrane</keyword>
<feature type="signal peptide" evidence="11">
    <location>
        <begin position="1"/>
        <end position="23"/>
    </location>
</feature>
<keyword evidence="11" id="KW-0732">Signal</keyword>
<evidence type="ECO:0000256" key="8">
    <source>
        <dbReference type="HAMAP-Rule" id="MF_00910"/>
    </source>
</evidence>
<feature type="coiled-coil region" evidence="10">
    <location>
        <begin position="27"/>
        <end position="54"/>
    </location>
</feature>
<dbReference type="PROSITE" id="PS51257">
    <property type="entry name" value="PROKAR_LIPOPROTEIN"/>
    <property type="match status" value="1"/>
</dbReference>
<comment type="similarity">
    <text evidence="8">Belongs to the FtsL family.</text>
</comment>
<dbReference type="Pfam" id="PF04999">
    <property type="entry name" value="FtsL"/>
    <property type="match status" value="1"/>
</dbReference>
<dbReference type="EMBL" id="CP036401">
    <property type="protein sequence ID" value="QBI03500.1"/>
    <property type="molecule type" value="Genomic_DNA"/>
</dbReference>
<evidence type="ECO:0000256" key="2">
    <source>
        <dbReference type="ARBA" id="ARBA00022475"/>
    </source>
</evidence>
<proteinExistence type="inferred from homology"/>
<evidence type="ECO:0000256" key="6">
    <source>
        <dbReference type="ARBA" id="ARBA00023136"/>
    </source>
</evidence>
<keyword evidence="7 8" id="KW-0131">Cell cycle</keyword>
<dbReference type="InterPro" id="IPR011922">
    <property type="entry name" value="Cell_div_FtsL"/>
</dbReference>
<dbReference type="Proteomes" id="UP000292307">
    <property type="component" value="Chromosome"/>
</dbReference>
<evidence type="ECO:0000313" key="15">
    <source>
        <dbReference type="Proteomes" id="UP000628442"/>
    </source>
</evidence>
<evidence type="ECO:0000256" key="4">
    <source>
        <dbReference type="ARBA" id="ARBA00022692"/>
    </source>
</evidence>
<sequence>MSGKLAAVLAALLVGCALSLVNAQYQARHLFIELERAQAKARQLDIEWAQLQLDQSTLGKHARIEEIAHGDLGMTQLTPARTQYLTEGEE</sequence>
<dbReference type="HAMAP" id="MF_00910">
    <property type="entry name" value="FtsL"/>
    <property type="match status" value="1"/>
</dbReference>
<keyword evidence="3 8" id="KW-0132">Cell division</keyword>
<evidence type="ECO:0000313" key="14">
    <source>
        <dbReference type="Proteomes" id="UP000292307"/>
    </source>
</evidence>
<keyword evidence="8" id="KW-0997">Cell inner membrane</keyword>
<accession>A0A411X3D5</accession>
<evidence type="ECO:0000256" key="7">
    <source>
        <dbReference type="ARBA" id="ARBA00023306"/>
    </source>
</evidence>
<evidence type="ECO:0000256" key="9">
    <source>
        <dbReference type="NCBIfam" id="TIGR02209"/>
    </source>
</evidence>
<gene>
    <name evidence="8 13" type="primary">ftsL</name>
    <name evidence="13" type="ORF">EYF70_23740</name>
    <name evidence="12" type="ORF">GCM10007387_36030</name>
</gene>
<dbReference type="GO" id="GO:0032153">
    <property type="term" value="C:cell division site"/>
    <property type="evidence" value="ECO:0007669"/>
    <property type="project" value="UniProtKB-UniRule"/>
</dbReference>